<name>A0ABY2ML47_9LEPT</name>
<dbReference type="Pfam" id="PF14375">
    <property type="entry name" value="Cys_rich_CWC"/>
    <property type="match status" value="1"/>
</dbReference>
<feature type="compositionally biased region" description="Polar residues" evidence="1">
    <location>
        <begin position="13"/>
        <end position="26"/>
    </location>
</feature>
<evidence type="ECO:0008006" key="4">
    <source>
        <dbReference type="Google" id="ProtNLM"/>
    </source>
</evidence>
<sequence>MIRSHHLQENKPNKNPNQDSNQSFQESTVKHEEKICPNCLRIFECKVGSIQLCQCTKVQLTKEETEYLATQYVDCLCFQCMETLAFEYRVNQKLVRLPWKI</sequence>
<comment type="caution">
    <text evidence="2">The sequence shown here is derived from an EMBL/GenBank/DDBJ whole genome shotgun (WGS) entry which is preliminary data.</text>
</comment>
<evidence type="ECO:0000313" key="2">
    <source>
        <dbReference type="EMBL" id="TGL68509.1"/>
    </source>
</evidence>
<proteinExistence type="predicted"/>
<organism evidence="2 3">
    <name type="scientific">Leptospira levettii</name>
    <dbReference type="NCBI Taxonomy" id="2023178"/>
    <lineage>
        <taxon>Bacteria</taxon>
        <taxon>Pseudomonadati</taxon>
        <taxon>Spirochaetota</taxon>
        <taxon>Spirochaetia</taxon>
        <taxon>Leptospirales</taxon>
        <taxon>Leptospiraceae</taxon>
        <taxon>Leptospira</taxon>
    </lineage>
</organism>
<evidence type="ECO:0000313" key="3">
    <source>
        <dbReference type="Proteomes" id="UP000297352"/>
    </source>
</evidence>
<gene>
    <name evidence="2" type="ORF">EHQ60_14490</name>
</gene>
<feature type="compositionally biased region" description="Basic and acidic residues" evidence="1">
    <location>
        <begin position="1"/>
        <end position="12"/>
    </location>
</feature>
<accession>A0ABY2ML47</accession>
<reference evidence="3" key="1">
    <citation type="journal article" date="2019" name="PLoS Negl. Trop. Dis.">
        <title>Revisiting the worldwide diversity of Leptospira species in the environment.</title>
        <authorList>
            <person name="Vincent A.T."/>
            <person name="Schiettekatte O."/>
            <person name="Bourhy P."/>
            <person name="Veyrier F.J."/>
            <person name="Picardeau M."/>
        </authorList>
    </citation>
    <scope>NUCLEOTIDE SEQUENCE [LARGE SCALE GENOMIC DNA]</scope>
    <source>
        <strain evidence="3">201702449</strain>
    </source>
</reference>
<evidence type="ECO:0000256" key="1">
    <source>
        <dbReference type="SAM" id="MobiDB-lite"/>
    </source>
</evidence>
<dbReference type="InterPro" id="IPR032720">
    <property type="entry name" value="Cys_rich_CWC"/>
</dbReference>
<protein>
    <recommendedName>
        <fullName evidence="4">Cysteine-rich CWC family protein</fullName>
    </recommendedName>
</protein>
<dbReference type="EMBL" id="RQGI01000053">
    <property type="protein sequence ID" value="TGL68509.1"/>
    <property type="molecule type" value="Genomic_DNA"/>
</dbReference>
<feature type="region of interest" description="Disordered" evidence="1">
    <location>
        <begin position="1"/>
        <end position="26"/>
    </location>
</feature>
<keyword evidence="3" id="KW-1185">Reference proteome</keyword>
<dbReference type="Proteomes" id="UP000297352">
    <property type="component" value="Unassembled WGS sequence"/>
</dbReference>